<protein>
    <recommendedName>
        <fullName evidence="7">L-fucose isomerase</fullName>
        <shortName evidence="7">FucIase</shortName>
        <ecNumber evidence="7">5.3.1.25</ecNumber>
    </recommendedName>
    <alternativeName>
        <fullName evidence="7">6-deoxy-L-galactose isomerase</fullName>
    </alternativeName>
</protein>
<evidence type="ECO:0000259" key="8">
    <source>
        <dbReference type="Pfam" id="PF02952"/>
    </source>
</evidence>
<proteinExistence type="inferred from homology"/>
<evidence type="ECO:0000313" key="11">
    <source>
        <dbReference type="EMBL" id="PSR31068.1"/>
    </source>
</evidence>
<feature type="binding site" evidence="7">
    <location>
        <position position="343"/>
    </location>
    <ligand>
        <name>Mn(2+)</name>
        <dbReference type="ChEBI" id="CHEBI:29035"/>
    </ligand>
</feature>
<dbReference type="GO" id="GO:0008790">
    <property type="term" value="F:arabinose isomerase activity"/>
    <property type="evidence" value="ECO:0007669"/>
    <property type="project" value="TreeGrafter"/>
</dbReference>
<dbReference type="Pfam" id="PF07882">
    <property type="entry name" value="Fucose_iso_N2"/>
    <property type="match status" value="1"/>
</dbReference>
<dbReference type="Pfam" id="PF07881">
    <property type="entry name" value="Fucose_iso_N1"/>
    <property type="match status" value="1"/>
</dbReference>
<dbReference type="InterPro" id="IPR005763">
    <property type="entry name" value="Fucose_isomerase"/>
</dbReference>
<dbReference type="SUPFAM" id="SSF53743">
    <property type="entry name" value="FucI/AraA N-terminal and middle domains"/>
    <property type="match status" value="1"/>
</dbReference>
<dbReference type="GO" id="GO:0008736">
    <property type="term" value="F:L-fucose isomerase activity"/>
    <property type="evidence" value="ECO:0007669"/>
    <property type="project" value="UniProtKB-UniRule"/>
</dbReference>
<evidence type="ECO:0000259" key="9">
    <source>
        <dbReference type="Pfam" id="PF07881"/>
    </source>
</evidence>
<comment type="catalytic activity">
    <reaction evidence="7">
        <text>L-fucose = L-fuculose</text>
        <dbReference type="Rhea" id="RHEA:17233"/>
        <dbReference type="ChEBI" id="CHEBI:2181"/>
        <dbReference type="ChEBI" id="CHEBI:17617"/>
        <dbReference type="EC" id="5.3.1.25"/>
    </reaction>
</comment>
<dbReference type="Gene3D" id="3.40.275.10">
    <property type="entry name" value="L-fucose Isomerase, Chain A, domain 2"/>
    <property type="match status" value="1"/>
</dbReference>
<dbReference type="NCBIfam" id="TIGR01089">
    <property type="entry name" value="fucI"/>
    <property type="match status" value="1"/>
</dbReference>
<evidence type="ECO:0000256" key="6">
    <source>
        <dbReference type="ARBA" id="ARBA00023277"/>
    </source>
</evidence>
<comment type="cofactor">
    <cofactor evidence="7">
        <name>Mn(2+)</name>
        <dbReference type="ChEBI" id="CHEBI:29035"/>
    </cofactor>
</comment>
<dbReference type="Gene3D" id="3.40.50.1070">
    <property type="match status" value="1"/>
</dbReference>
<feature type="active site" description="Proton acceptor" evidence="7">
    <location>
        <position position="343"/>
    </location>
</feature>
<feature type="active site" description="Proton acceptor" evidence="7">
    <location>
        <position position="367"/>
    </location>
</feature>
<reference evidence="11 12" key="1">
    <citation type="journal article" date="2014" name="BMC Genomics">
        <title>Comparison of environmental and isolate Sulfobacillus genomes reveals diverse carbon, sulfur, nitrogen, and hydrogen metabolisms.</title>
        <authorList>
            <person name="Justice N.B."/>
            <person name="Norman A."/>
            <person name="Brown C.T."/>
            <person name="Singh A."/>
            <person name="Thomas B.C."/>
            <person name="Banfield J.F."/>
        </authorList>
    </citation>
    <scope>NUCLEOTIDE SEQUENCE [LARGE SCALE GENOMIC DNA]</scope>
    <source>
        <strain evidence="11">AMDSBA4</strain>
    </source>
</reference>
<dbReference type="GO" id="GO:0019571">
    <property type="term" value="P:D-arabinose catabolic process"/>
    <property type="evidence" value="ECO:0007669"/>
    <property type="project" value="TreeGrafter"/>
</dbReference>
<gene>
    <name evidence="7" type="primary">fucI</name>
    <name evidence="11" type="ORF">C7B46_17255</name>
</gene>
<evidence type="ECO:0000313" key="12">
    <source>
        <dbReference type="Proteomes" id="UP000242972"/>
    </source>
</evidence>
<feature type="binding site" evidence="7">
    <location>
        <position position="367"/>
    </location>
    <ligand>
        <name>Mn(2+)</name>
        <dbReference type="ChEBI" id="CHEBI:29035"/>
    </ligand>
</feature>
<dbReference type="InterPro" id="IPR038393">
    <property type="entry name" value="Fuc_iso_dom3_sf"/>
</dbReference>
<sequence length="596" mass="65857">MARLNTINSRELPKIGIRPIVDGRRGGIRESLEQVTLDMGRSVKQLLETEVRHASGAPVECVMPDYCIGGVAEAMAVDQWFRRQGVGATISVSPSWCYPLETMDMTPHIPKAIWGFNGTERPGAVYLSALSSAHNQLGDPIFTIYGRDVQDLGDQEIPEDVRDQILRWTRVAVAVATMQGQAYLGIGTVAMGIAAGDIDAQFFRQYLGMRVEHVDMVEILRRIQGGIYDSGEFDRALRWVKGHCHEGIDINPQGAQRSPQQKEDDWAFVTQMTMIVRDLMDGNPVLADMGYLEEALGHRALIGGFQGQRQWTDHWPNGDVLETFLNSSFDWNGPREPRIFATENDSLNAVSMLWGHLLTGRAQIFADVRTYWSPKAIRRVTGQTLTGLPSQGVIHLSNSGAAALDGTGAMRDRDGNPTLKPFWEVTEDDMAACLDATRWCAARDFFRGGGFSAQYVTVGNLPMTMIRVNLVHGLGPVLQLAEGYSVALPDEVLQILSNRTDPTWPQTWFVPRITGYGAFRDVYSVMKAWGANHCALSFGHIGADLITLAAALRIPVAMHNVDHADIFRPSLWSAYGDPGTYDADYRACGALGPNYR</sequence>
<keyword evidence="3 7" id="KW-0464">Manganese</keyword>
<keyword evidence="2 7" id="KW-0479">Metal-binding</keyword>
<dbReference type="AlphaFoldDB" id="A0A2T2X9E1"/>
<dbReference type="HAMAP" id="MF_01254">
    <property type="entry name" value="Fucose_iso"/>
    <property type="match status" value="1"/>
</dbReference>
<accession>A0A2T2X9E1</accession>
<dbReference type="Pfam" id="PF02952">
    <property type="entry name" value="Fucose_iso_C"/>
    <property type="match status" value="1"/>
</dbReference>
<dbReference type="EC" id="5.3.1.25" evidence="7"/>
<dbReference type="GO" id="GO:0005737">
    <property type="term" value="C:cytoplasm"/>
    <property type="evidence" value="ECO:0007669"/>
    <property type="project" value="UniProtKB-SubCell"/>
</dbReference>
<evidence type="ECO:0000256" key="7">
    <source>
        <dbReference type="HAMAP-Rule" id="MF_01254"/>
    </source>
</evidence>
<comment type="similarity">
    <text evidence="7">Belongs to the L-fucose isomerase family.</text>
</comment>
<keyword evidence="1 7" id="KW-0963">Cytoplasm</keyword>
<dbReference type="GO" id="GO:0030145">
    <property type="term" value="F:manganese ion binding"/>
    <property type="evidence" value="ECO:0007669"/>
    <property type="project" value="UniProtKB-UniRule"/>
</dbReference>
<evidence type="ECO:0000259" key="10">
    <source>
        <dbReference type="Pfam" id="PF07882"/>
    </source>
</evidence>
<organism evidence="11 12">
    <name type="scientific">Sulfobacillus benefaciens</name>
    <dbReference type="NCBI Taxonomy" id="453960"/>
    <lineage>
        <taxon>Bacteria</taxon>
        <taxon>Bacillati</taxon>
        <taxon>Bacillota</taxon>
        <taxon>Clostridia</taxon>
        <taxon>Eubacteriales</taxon>
        <taxon>Clostridiales Family XVII. Incertae Sedis</taxon>
        <taxon>Sulfobacillus</taxon>
    </lineage>
</organism>
<dbReference type="InterPro" id="IPR012889">
    <property type="entry name" value="Fucose_isomerase_N2"/>
</dbReference>
<dbReference type="InterPro" id="IPR004216">
    <property type="entry name" value="Fuc/Ara_isomerase_C"/>
</dbReference>
<dbReference type="PANTHER" id="PTHR37840">
    <property type="entry name" value="L-FUCOSE ISOMERASE"/>
    <property type="match status" value="1"/>
</dbReference>
<evidence type="ECO:0000256" key="1">
    <source>
        <dbReference type="ARBA" id="ARBA00022490"/>
    </source>
</evidence>
<name>A0A2T2X9E1_9FIRM</name>
<keyword evidence="6 7" id="KW-0119">Carbohydrate metabolism</keyword>
<evidence type="ECO:0000256" key="2">
    <source>
        <dbReference type="ARBA" id="ARBA00022723"/>
    </source>
</evidence>
<feature type="domain" description="L-fucose isomerase N-terminal-2" evidence="10">
    <location>
        <begin position="181"/>
        <end position="360"/>
    </location>
</feature>
<comment type="function">
    <text evidence="7">Converts the aldose L-fucose into the corresponding ketose L-fuculose.</text>
</comment>
<dbReference type="InterPro" id="IPR009015">
    <property type="entry name" value="Fucose_isomerase_N/cen_sf"/>
</dbReference>
<keyword evidence="4 7" id="KW-0413">Isomerase</keyword>
<comment type="subcellular location">
    <subcellularLocation>
        <location evidence="7">Cytoplasm</location>
    </subcellularLocation>
</comment>
<dbReference type="Proteomes" id="UP000242972">
    <property type="component" value="Unassembled WGS sequence"/>
</dbReference>
<feature type="domain" description="L-fucose isomerase N-terminal-1" evidence="9">
    <location>
        <begin position="13"/>
        <end position="180"/>
    </location>
</feature>
<feature type="binding site" evidence="7">
    <location>
        <position position="533"/>
    </location>
    <ligand>
        <name>Mn(2+)</name>
        <dbReference type="ChEBI" id="CHEBI:29035"/>
    </ligand>
</feature>
<dbReference type="InterPro" id="IPR038391">
    <property type="entry name" value="Fucose_iso_dom1_sf"/>
</dbReference>
<dbReference type="EMBL" id="PXYW01000069">
    <property type="protein sequence ID" value="PSR31068.1"/>
    <property type="molecule type" value="Genomic_DNA"/>
</dbReference>
<evidence type="ECO:0000256" key="3">
    <source>
        <dbReference type="ARBA" id="ARBA00023211"/>
    </source>
</evidence>
<comment type="pathway">
    <text evidence="7">Carbohydrate degradation; L-fucose degradation; L-lactaldehyde and glycerone phosphate from L-fucose: step 1/3.</text>
</comment>
<dbReference type="UniPathway" id="UPA00563">
    <property type="reaction ID" value="UER00624"/>
</dbReference>
<keyword evidence="5 7" id="KW-0294">Fucose metabolism</keyword>
<dbReference type="InterPro" id="IPR015888">
    <property type="entry name" value="Fuc_isomerase_C"/>
</dbReference>
<dbReference type="SUPFAM" id="SSF50443">
    <property type="entry name" value="FucI/AraA C-terminal domain-like"/>
    <property type="match status" value="1"/>
</dbReference>
<dbReference type="NCBIfam" id="NF008220">
    <property type="entry name" value="PRK10991.1"/>
    <property type="match status" value="1"/>
</dbReference>
<dbReference type="PANTHER" id="PTHR37840:SF1">
    <property type="entry name" value="L-FUCOSE ISOMERASE"/>
    <property type="match status" value="1"/>
</dbReference>
<evidence type="ECO:0000256" key="4">
    <source>
        <dbReference type="ARBA" id="ARBA00023235"/>
    </source>
</evidence>
<dbReference type="Gene3D" id="3.20.14.10">
    <property type="entry name" value="L-fucose/L-arabinose isomerase, C-terminal"/>
    <property type="match status" value="1"/>
</dbReference>
<dbReference type="GO" id="GO:0042355">
    <property type="term" value="P:L-fucose catabolic process"/>
    <property type="evidence" value="ECO:0007669"/>
    <property type="project" value="UniProtKB-UniRule"/>
</dbReference>
<feature type="domain" description="L-fucose isomerase C-terminal" evidence="8">
    <location>
        <begin position="397"/>
        <end position="559"/>
    </location>
</feature>
<comment type="caution">
    <text evidence="11">The sequence shown here is derived from an EMBL/GenBank/DDBJ whole genome shotgun (WGS) entry which is preliminary data.</text>
</comment>
<dbReference type="InterPro" id="IPR012888">
    <property type="entry name" value="Fucose_iso_N1"/>
</dbReference>
<evidence type="ECO:0000256" key="5">
    <source>
        <dbReference type="ARBA" id="ARBA00023253"/>
    </source>
</evidence>
<dbReference type="InterPro" id="IPR038392">
    <property type="entry name" value="Fucose_isomerase_dom2_sf"/>
</dbReference>